<dbReference type="EMBL" id="ANPE02000168">
    <property type="protein sequence ID" value="EMY33579.1"/>
    <property type="molecule type" value="Genomic_DNA"/>
</dbReference>
<feature type="domain" description="Bacterial Ig-like" evidence="2">
    <location>
        <begin position="274"/>
        <end position="364"/>
    </location>
</feature>
<dbReference type="AlphaFoldDB" id="N1V0K7"/>
<comment type="caution">
    <text evidence="3">The sequence shown here is derived from an EMBL/GenBank/DDBJ whole genome shotgun (WGS) entry which is preliminary data.</text>
</comment>
<organism evidence="3 4">
    <name type="scientific">Arthrobacter crystallopoietes BAB-32</name>
    <dbReference type="NCBI Taxonomy" id="1246476"/>
    <lineage>
        <taxon>Bacteria</taxon>
        <taxon>Bacillati</taxon>
        <taxon>Actinomycetota</taxon>
        <taxon>Actinomycetes</taxon>
        <taxon>Micrococcales</taxon>
        <taxon>Micrococcaceae</taxon>
        <taxon>Crystallibacter</taxon>
    </lineage>
</organism>
<dbReference type="GO" id="GO:0005975">
    <property type="term" value="P:carbohydrate metabolic process"/>
    <property type="evidence" value="ECO:0007669"/>
    <property type="project" value="UniProtKB-ARBA"/>
</dbReference>
<feature type="chain" id="PRO_5004112477" description="Bacterial Ig-like domain-containing protein" evidence="1">
    <location>
        <begin position="39"/>
        <end position="475"/>
    </location>
</feature>
<proteinExistence type="predicted"/>
<evidence type="ECO:0000313" key="3">
    <source>
        <dbReference type="EMBL" id="EMY33579.1"/>
    </source>
</evidence>
<evidence type="ECO:0000256" key="1">
    <source>
        <dbReference type="SAM" id="SignalP"/>
    </source>
</evidence>
<dbReference type="Proteomes" id="UP000010729">
    <property type="component" value="Unassembled WGS sequence"/>
</dbReference>
<feature type="signal peptide" evidence="1">
    <location>
        <begin position="1"/>
        <end position="38"/>
    </location>
</feature>
<protein>
    <recommendedName>
        <fullName evidence="2">Bacterial Ig-like domain-containing protein</fullName>
    </recommendedName>
</protein>
<dbReference type="Gene3D" id="2.60.40.10">
    <property type="entry name" value="Immunoglobulins"/>
    <property type="match status" value="1"/>
</dbReference>
<keyword evidence="4" id="KW-1185">Reference proteome</keyword>
<evidence type="ECO:0000259" key="2">
    <source>
        <dbReference type="Pfam" id="PF19077"/>
    </source>
</evidence>
<evidence type="ECO:0000313" key="4">
    <source>
        <dbReference type="Proteomes" id="UP000010729"/>
    </source>
</evidence>
<dbReference type="Pfam" id="PF19077">
    <property type="entry name" value="Big_13"/>
    <property type="match status" value="1"/>
</dbReference>
<keyword evidence="1" id="KW-0732">Signal</keyword>
<gene>
    <name evidence="3" type="ORF">D477_014101</name>
</gene>
<accession>N1V0K7</accession>
<dbReference type="InterPro" id="IPR013783">
    <property type="entry name" value="Ig-like_fold"/>
</dbReference>
<name>N1V0K7_9MICC</name>
<feature type="non-terminal residue" evidence="3">
    <location>
        <position position="475"/>
    </location>
</feature>
<dbReference type="InterPro" id="IPR044016">
    <property type="entry name" value="Big_13"/>
</dbReference>
<sequence>MSTISKGRRGKGRLLSSVAATAMLAAALAPLGALPASADVAAVGPVDPQNGFPMWYSDGSVKLQLCYMAGAGCLSEPPNTTAPAAYPDNFPEEAFWFAAEASGGNLGLYEAALEAAHVNGVVKQGEQMGFGRLRFILENLKPNASYTITHPYGVHTFTSEPDPKDPALGRIKVTVDEGVCAPTAPIPCDWAGVGAAFLGDYAVGTTASFLRQVGAPAGTLGDINTARPVTGAPSGTNAVIVIGPDAGGPGIDTLTVDTFTVQGLLFNGDDGAPSTPDLAAASDSGRSTTDNITNIMTPAFTGSIPGAPSSAATVELMLDGGTAPAASGALVNGSYSLQPAAALTPGVHKVQARIANPASAADPAAPPFLVSPTLTFTVDTTAPTASMVAPFPSTPTLDNTPTLHYNSNEAGARFECQLLPSNAAWDPSCASPITYDAQVNGTYVFNVRATDAAGNVGPEASRAVRIGPADTVAPT</sequence>
<dbReference type="RefSeq" id="WP_005270087.1">
    <property type="nucleotide sequence ID" value="NZ_ANPE02000168.1"/>
</dbReference>
<reference evidence="3 4" key="1">
    <citation type="journal article" date="2013" name="Genome Announc.">
        <title>Draft Genome Sequence of Arthrobacter crystallopoietes Strain BAB-32, Revealing Genes for Bioremediation.</title>
        <authorList>
            <person name="Joshi M.N."/>
            <person name="Pandit A.S."/>
            <person name="Sharma A."/>
            <person name="Pandya R.V."/>
            <person name="Desai S.M."/>
            <person name="Saxena A.K."/>
            <person name="Bagatharia S.B."/>
        </authorList>
    </citation>
    <scope>NUCLEOTIDE SEQUENCE [LARGE SCALE GENOMIC DNA]</scope>
    <source>
        <strain evidence="3 4">BAB-32</strain>
    </source>
</reference>